<evidence type="ECO:0000313" key="2">
    <source>
        <dbReference type="Proteomes" id="UP000789860"/>
    </source>
</evidence>
<name>A0ACA9PQG5_9GLOM</name>
<feature type="non-terminal residue" evidence="1">
    <location>
        <position position="1"/>
    </location>
</feature>
<dbReference type="EMBL" id="CAJVPM010044884">
    <property type="protein sequence ID" value="CAG8715101.1"/>
    <property type="molecule type" value="Genomic_DNA"/>
</dbReference>
<comment type="caution">
    <text evidence="1">The sequence shown here is derived from an EMBL/GenBank/DDBJ whole genome shotgun (WGS) entry which is preliminary data.</text>
</comment>
<accession>A0ACA9PQG5</accession>
<keyword evidence="2" id="KW-1185">Reference proteome</keyword>
<gene>
    <name evidence="1" type="ORF">SCALOS_LOCUS11031</name>
</gene>
<dbReference type="Proteomes" id="UP000789860">
    <property type="component" value="Unassembled WGS sequence"/>
</dbReference>
<organism evidence="1 2">
    <name type="scientific">Scutellospora calospora</name>
    <dbReference type="NCBI Taxonomy" id="85575"/>
    <lineage>
        <taxon>Eukaryota</taxon>
        <taxon>Fungi</taxon>
        <taxon>Fungi incertae sedis</taxon>
        <taxon>Mucoromycota</taxon>
        <taxon>Glomeromycotina</taxon>
        <taxon>Glomeromycetes</taxon>
        <taxon>Diversisporales</taxon>
        <taxon>Gigasporaceae</taxon>
        <taxon>Scutellospora</taxon>
    </lineage>
</organism>
<proteinExistence type="predicted"/>
<evidence type="ECO:0000313" key="1">
    <source>
        <dbReference type="EMBL" id="CAG8715101.1"/>
    </source>
</evidence>
<protein>
    <submittedName>
        <fullName evidence="1">4827_t:CDS:1</fullName>
    </submittedName>
</protein>
<reference evidence="1" key="1">
    <citation type="submission" date="2021-06" db="EMBL/GenBank/DDBJ databases">
        <authorList>
            <person name="Kallberg Y."/>
            <person name="Tangrot J."/>
            <person name="Rosling A."/>
        </authorList>
    </citation>
    <scope>NUCLEOTIDE SEQUENCE</scope>
    <source>
        <strain evidence="1">AU212A</strain>
    </source>
</reference>
<sequence length="78" mass="8761">ILEEEGRSTQSNEVVVMLADCPQPYPSQRTRSRLKKAEAQAEERPKPTQLIIALTPILENKNSLLIEVDLVVSPPKPR</sequence>